<evidence type="ECO:0000313" key="1">
    <source>
        <dbReference type="EMBL" id="ONI38199.1"/>
    </source>
</evidence>
<evidence type="ECO:0000313" key="2">
    <source>
        <dbReference type="Proteomes" id="UP000188605"/>
    </source>
</evidence>
<protein>
    <submittedName>
        <fullName evidence="1">Uncharacterized protein</fullName>
    </submittedName>
</protein>
<keyword evidence="2" id="KW-1185">Reference proteome</keyword>
<sequence length="412" mass="45189">MEEETTAQTVAPREKGKISHQACPRNCPDTCSILSEVKDGRITSITGDPTNPITSGGLCAKMNHYISWVYHADRVLYPMKRVGAKGEGKFEQITWDEALDTIATKTKESIDKYGSETVLKYYFSGTLGFVHNYGLPHAFFNKLGSSELATTVCSVTGGAAVPYTYGKDIGVEPEEFANTKLYVSWGLNEAATCVHAVKFIKQCKENGGKVVVINPIRTGVSTFADEFIQIKPRTDAALALGVINYLIEHNLQDQDYIDAYTIGFDELKTAVKEYTLQKTSEITGISIDQIERFAKMYGEIKPSIIKIGYGIQRNSNGGTIVRAITILPAVVGTVGVAANSGYVYSNGGYWAPNYGLIQGKELIENPNKRTINMNELGKALTGGLDTTKELPITTLMVFTTVFNKNKISKKFF</sequence>
<accession>A0ACC8X841</accession>
<organism evidence="1 2">
    <name type="scientific">Candidatus Epulonipiscium fishelsonii</name>
    <dbReference type="NCBI Taxonomy" id="77094"/>
    <lineage>
        <taxon>Bacteria</taxon>
        <taxon>Bacillati</taxon>
        <taxon>Bacillota</taxon>
        <taxon>Clostridia</taxon>
        <taxon>Lachnospirales</taxon>
        <taxon>Lachnospiraceae</taxon>
        <taxon>Candidatus Epulonipiscium</taxon>
    </lineage>
</organism>
<name>A0ACC8X841_9FIRM</name>
<gene>
    <name evidence="1" type="ORF">AN396_11300</name>
</gene>
<proteinExistence type="predicted"/>
<comment type="caution">
    <text evidence="1">The sequence shown here is derived from an EMBL/GenBank/DDBJ whole genome shotgun (WGS) entry which is preliminary data.</text>
</comment>
<dbReference type="Proteomes" id="UP000188605">
    <property type="component" value="Unassembled WGS sequence"/>
</dbReference>
<reference evidence="1" key="1">
    <citation type="submission" date="2016-08" db="EMBL/GenBank/DDBJ databases">
        <authorList>
            <person name="Ngugi D.K."/>
            <person name="Miyake S."/>
            <person name="Stingl U."/>
        </authorList>
    </citation>
    <scope>NUCLEOTIDE SEQUENCE</scope>
    <source>
        <strain evidence="1">SCG-B11WGA-EpuloA1</strain>
    </source>
</reference>
<dbReference type="EMBL" id="LJDB01000094">
    <property type="protein sequence ID" value="ONI38199.1"/>
    <property type="molecule type" value="Genomic_DNA"/>
</dbReference>